<dbReference type="RefSeq" id="WP_379687416.1">
    <property type="nucleotide sequence ID" value="NZ_JBHLYW010000022.1"/>
</dbReference>
<proteinExistence type="predicted"/>
<evidence type="ECO:0008006" key="3">
    <source>
        <dbReference type="Google" id="ProtNLM"/>
    </source>
</evidence>
<name>A0ABV6BW63_9FLAO</name>
<sequence>MIRRPAFILIFLLAGFISVAQQSDLVRVYLKDACDELNVPDALVTLESYKKKPIIAKYNKKKQYYYFKEVPEDYNTIFASHKNFEIEGFKRIDSFPQRINLMLNCKGNIRLQTERQQKSWVNDGPYSKEIVKTDTIFSGIVVVHDNYKVKISVKNSYDLSFNEVKKKIDSLVAPYGLEYIDDLFPNLFYTHFPSMGNKYPERSYLIDDLDRNRPLSDLLMTENSIYWNISRSAYLQKGDPFSFWESYYYEILYRKKDKTPFDGDCDLLLNEISEHNTNLDLQLVTHYKFRIEENYPLKINCKNLAKYDKQLMNYQFLDKFGNDPTRLMFMDRYFDFEDTFLGKYELDMIIDGEVQYTPPPSETKSNFRYKLELAKPSKI</sequence>
<dbReference type="EMBL" id="JBHLYW010000022">
    <property type="protein sequence ID" value="MFC0079684.1"/>
    <property type="molecule type" value="Genomic_DNA"/>
</dbReference>
<evidence type="ECO:0000313" key="2">
    <source>
        <dbReference type="Proteomes" id="UP001589734"/>
    </source>
</evidence>
<accession>A0ABV6BW63</accession>
<protein>
    <recommendedName>
        <fullName evidence="3">YARHG domain-containing protein</fullName>
    </recommendedName>
</protein>
<gene>
    <name evidence="1" type="ORF">ACFFLS_21735</name>
</gene>
<keyword evidence="2" id="KW-1185">Reference proteome</keyword>
<organism evidence="1 2">
    <name type="scientific">Flavobacterium procerum</name>
    <dbReference type="NCBI Taxonomy" id="1455569"/>
    <lineage>
        <taxon>Bacteria</taxon>
        <taxon>Pseudomonadati</taxon>
        <taxon>Bacteroidota</taxon>
        <taxon>Flavobacteriia</taxon>
        <taxon>Flavobacteriales</taxon>
        <taxon>Flavobacteriaceae</taxon>
        <taxon>Flavobacterium</taxon>
    </lineage>
</organism>
<reference evidence="1 2" key="1">
    <citation type="submission" date="2024-09" db="EMBL/GenBank/DDBJ databases">
        <authorList>
            <person name="Sun Q."/>
            <person name="Mori K."/>
        </authorList>
    </citation>
    <scope>NUCLEOTIDE SEQUENCE [LARGE SCALE GENOMIC DNA]</scope>
    <source>
        <strain evidence="1 2">CGMCC 1.12926</strain>
    </source>
</reference>
<dbReference type="Proteomes" id="UP001589734">
    <property type="component" value="Unassembled WGS sequence"/>
</dbReference>
<evidence type="ECO:0000313" key="1">
    <source>
        <dbReference type="EMBL" id="MFC0079684.1"/>
    </source>
</evidence>
<comment type="caution">
    <text evidence="1">The sequence shown here is derived from an EMBL/GenBank/DDBJ whole genome shotgun (WGS) entry which is preliminary data.</text>
</comment>